<sequence length="1178" mass="137207">MGIILIVFLVLSLTSLLSLKVPEKSSSRFWLVAWTWRNIGKPYRNYLLQKVTTAKVIYRYLEVMGLINASTLIFNMFRVKVGDWVVELSADPVDKIVLVIDILLTVVAVAYLLLQYFKTNNEDVAGTTAKDILYAFANKHDEIKELLPLYQDSIEKLHLKEAYKHLVTIRKIVCKRGATDYELLATIDFLMGKCSRFIKENNEKDEFSRAFDEMEKANAFLVDIVEEYIYININRNKKTEVLDLCKRVLDRVPDNALAYAAKVVLAEDVEKTYKEVPESVLSKIDFQFVLMNYILHHPEQEWLCIDDVRLDIPEDLTYDNLRQWSSCISISSTRLLREGHFFYDGRKITPILNRVYNIITKYKELSKGTDIENIYPDVEFIALYCEFHLSDDQERRTRIIASMKDCKPSRENTISYTLMLLEMLFINKNFEEAAHLLEEHKGCNDEMLALVWFILATRTIDKRYVIKAFEHLKCINILLPDMHCQSVLTCAIIYGKDLKQYEHLKVFKNSITQQVYEYAISYFSTSTFDVETIKCLAEKAPKEAKFILAQILSRENCTDEALKIIEPLTSDGVYSVEMGVYLNIIRGHEKYNDIYFDALKKLRKNGVSHVDAFLEDEYFLAVSCNDLNDAGEVICLLFDKYPDNNSVLCNYLNYLNLTQQHDKFSQYVDRIINLVEDDNKLNSNFFNLLILQGFYNEGLEFLYRTISRTKSQELKDLWFQYMHTPHISPIINEEKKVVENGDFVVYEENGQEKSEDVFNNSNTEKLIGHNVGDEVALDRFGVISKAKIRKIFNKYQSLTRQIYRSLQQGQSKSIRMLSLDDLKGGDGNILANLMMLSGGYDHKRQIDEWEKQYERGEKMLIESFGGHNAYEDCIDRLFGNKRIYCLPCQNYKNCPITDYECVLDITSVALLSMLSKLFGVTFDKKFVIPNGLQIYLQQCLQREKVNMPTFISSEIIERLKLNKEKQKSYHLGLLEYILEWIDKNCIIEVATKRLNLNFKESDYSFWGIQSESMLLTIDKKRCMISEDWGLMSKFENFRILNTEAYLYLLNVKDKADISKFLADLHFVGVNVDSDYMVDQYSKKNRGLPNTFDECLESLRINMYKIKDGLNLANKILNLTIKLPADPLAVTNIFSKILEDKTTEFRVDLIKQMKSQKGLHPDFMRYLMDTVKIDKLLLV</sequence>
<accession>A0AAW9TA52</accession>
<dbReference type="AlphaFoldDB" id="A0AAW9TA52"/>
<reference evidence="2" key="1">
    <citation type="submission" date="2019-09" db="EMBL/GenBank/DDBJ databases">
        <title>Distinct polysaccharide growth profiles of human intestinal Prevotella copri isolates.</title>
        <authorList>
            <person name="Fehlner-Peach H."/>
            <person name="Magnabosco C."/>
            <person name="Raghavan V."/>
            <person name="Scher J.U."/>
            <person name="Tett A."/>
            <person name="Cox L.M."/>
            <person name="Gottsegen C."/>
            <person name="Watters A."/>
            <person name="Wiltshire- Gordon J.D."/>
            <person name="Segata N."/>
            <person name="Bonneau R."/>
            <person name="Littman D.R."/>
        </authorList>
    </citation>
    <scope>NUCLEOTIDE SEQUENCE [LARGE SCALE GENOMIC DNA]</scope>
    <source>
        <strain evidence="2">iAP146</strain>
    </source>
</reference>
<comment type="caution">
    <text evidence="1">The sequence shown here is derived from an EMBL/GenBank/DDBJ whole genome shotgun (WGS) entry which is preliminary data.</text>
</comment>
<evidence type="ECO:0000313" key="2">
    <source>
        <dbReference type="Proteomes" id="UP000420707"/>
    </source>
</evidence>
<protein>
    <submittedName>
        <fullName evidence="1">Uncharacterized protein</fullName>
    </submittedName>
</protein>
<name>A0AAW9TA52_9BACT</name>
<dbReference type="RefSeq" id="WP_153085158.1">
    <property type="nucleotide sequence ID" value="NZ_VZAM01000051.1"/>
</dbReference>
<gene>
    <name evidence="1" type="ORF">F7D90_03890</name>
</gene>
<dbReference type="Proteomes" id="UP000420707">
    <property type="component" value="Unassembled WGS sequence"/>
</dbReference>
<dbReference type="EMBL" id="VZCR01000025">
    <property type="protein sequence ID" value="MQN31103.1"/>
    <property type="molecule type" value="Genomic_DNA"/>
</dbReference>
<proteinExistence type="predicted"/>
<organism evidence="1 2">
    <name type="scientific">Segatella copri</name>
    <dbReference type="NCBI Taxonomy" id="165179"/>
    <lineage>
        <taxon>Bacteria</taxon>
        <taxon>Pseudomonadati</taxon>
        <taxon>Bacteroidota</taxon>
        <taxon>Bacteroidia</taxon>
        <taxon>Bacteroidales</taxon>
        <taxon>Prevotellaceae</taxon>
        <taxon>Segatella</taxon>
    </lineage>
</organism>
<evidence type="ECO:0000313" key="1">
    <source>
        <dbReference type="EMBL" id="MQN31103.1"/>
    </source>
</evidence>